<feature type="compositionally biased region" description="Basic and acidic residues" evidence="1">
    <location>
        <begin position="80"/>
        <end position="111"/>
    </location>
</feature>
<dbReference type="Proteomes" id="UP000615234">
    <property type="component" value="Unassembled WGS sequence"/>
</dbReference>
<dbReference type="RefSeq" id="WP_117784639.1">
    <property type="nucleotide sequence ID" value="NZ_JACOOX010000001.1"/>
</dbReference>
<accession>A0A8I0AMW0</accession>
<dbReference type="AlphaFoldDB" id="A0A8I0AMW0"/>
<keyword evidence="4" id="KW-1185">Reference proteome</keyword>
<evidence type="ECO:0000256" key="2">
    <source>
        <dbReference type="SAM" id="Phobius"/>
    </source>
</evidence>
<feature type="compositionally biased region" description="Acidic residues" evidence="1">
    <location>
        <begin position="188"/>
        <end position="205"/>
    </location>
</feature>
<name>A0A8I0AMW0_9FIRM</name>
<protein>
    <submittedName>
        <fullName evidence="3">Uncharacterized protein</fullName>
    </submittedName>
</protein>
<keyword evidence="2" id="KW-0812">Transmembrane</keyword>
<organism evidence="3 4">
    <name type="scientific">Coprococcus hominis</name>
    <name type="common">ex Liu et al. 2022</name>
    <dbReference type="NCBI Taxonomy" id="2763039"/>
    <lineage>
        <taxon>Bacteria</taxon>
        <taxon>Bacillati</taxon>
        <taxon>Bacillota</taxon>
        <taxon>Clostridia</taxon>
        <taxon>Lachnospirales</taxon>
        <taxon>Lachnospiraceae</taxon>
        <taxon>Coprococcus</taxon>
    </lineage>
</organism>
<keyword evidence="2" id="KW-0472">Membrane</keyword>
<comment type="caution">
    <text evidence="3">The sequence shown here is derived from an EMBL/GenBank/DDBJ whole genome shotgun (WGS) entry which is preliminary data.</text>
</comment>
<sequence length="267" mass="29848">MNETICNVMLFGGIALAVVFAVIAVILFVKLDIPKVIGDLSGSTARKQIKEIREKGYESLQGSGASKKDAIKSKGSTSKIEVRDIKGKSASEEVSRKGNERYKKAVDELNKSRSHHHTRPEEADSEKATDILRPEEDYEKETDILRPEEDYEKETDILRPEEDYEKETDVLRSEEDYEKETDVLRADDEYERETDILTSEDEADAATDVLSTDSDATDVLSTDDDATDVLTMDTEASDSSETDIQGEEAEKFPLLVDVVVVHTDESI</sequence>
<feature type="transmembrane region" description="Helical" evidence="2">
    <location>
        <begin position="7"/>
        <end position="29"/>
    </location>
</feature>
<evidence type="ECO:0000313" key="3">
    <source>
        <dbReference type="EMBL" id="MBC5661608.1"/>
    </source>
</evidence>
<reference evidence="3 4" key="1">
    <citation type="submission" date="2020-08" db="EMBL/GenBank/DDBJ databases">
        <title>Genome public.</title>
        <authorList>
            <person name="Liu C."/>
            <person name="Sun Q."/>
        </authorList>
    </citation>
    <scope>NUCLEOTIDE SEQUENCE [LARGE SCALE GENOMIC DNA]</scope>
    <source>
        <strain evidence="3 4">NSJ-10</strain>
    </source>
</reference>
<dbReference type="EMBL" id="JACOOX010000001">
    <property type="protein sequence ID" value="MBC5661608.1"/>
    <property type="molecule type" value="Genomic_DNA"/>
</dbReference>
<proteinExistence type="predicted"/>
<feature type="compositionally biased region" description="Basic and acidic residues" evidence="1">
    <location>
        <begin position="119"/>
        <end position="187"/>
    </location>
</feature>
<keyword evidence="2" id="KW-1133">Transmembrane helix</keyword>
<gene>
    <name evidence="3" type="ORF">H8S09_01655</name>
</gene>
<evidence type="ECO:0000256" key="1">
    <source>
        <dbReference type="SAM" id="MobiDB-lite"/>
    </source>
</evidence>
<feature type="region of interest" description="Disordered" evidence="1">
    <location>
        <begin position="60"/>
        <end position="227"/>
    </location>
</feature>
<evidence type="ECO:0000313" key="4">
    <source>
        <dbReference type="Proteomes" id="UP000615234"/>
    </source>
</evidence>